<dbReference type="InterPro" id="IPR019283">
    <property type="entry name" value="DUF2330"/>
</dbReference>
<name>A0ABT5F145_9BACT</name>
<gene>
    <name evidence="2" type="ORF">POL67_38850</name>
</gene>
<dbReference type="RefSeq" id="WP_271925773.1">
    <property type="nucleotide sequence ID" value="NZ_JAQNDO010000001.1"/>
</dbReference>
<protein>
    <submittedName>
        <fullName evidence="2">DUF2330 domain-containing protein</fullName>
    </submittedName>
</protein>
<dbReference type="Proteomes" id="UP001221411">
    <property type="component" value="Unassembled WGS sequence"/>
</dbReference>
<evidence type="ECO:0000313" key="2">
    <source>
        <dbReference type="EMBL" id="MDC0747354.1"/>
    </source>
</evidence>
<sequence length="500" mass="51492">MRLGFVVPVLAATLLASLTATEDAAACGGCFVPPSQSTVVSAHRMALSISPKQTVLWDQIQYNGDPKSFAWVLPVKPGAVIETSTDAWFDTLDAATTTQIFQASVDCGNSGGSGFGCSDALAGRAFSAAEDGSNGGGGPSVTVVHRGTVGPYQTVTLSTDTPGALNGWLDSAGYTIDPSTQPVIDAYAAEKFDFIAIKLLPDKDVAAMTPVRVVQPGASATLPLRMVAIGTGANVAITLFMITEGRWEAKNFNNVVAPVDLLSWDFKTQASNYGELRTKVLEQNGGASWLTAFAFQGGLFSQLPGLFSFQGFRTYTTGGNGSFADSIAAAYVQQGLANGETTDGACSASFANVSKSGVMVSNPCPAGVPLDDPSCGEVGSGEIDARTLSCGPLDDLAVAMNGLHPKDVWLTRLEANLPRAALDNDLVLEPAALQETVDNMHQARIGTNVDVFCGDGSAAPVPGAGKKTGGDGRGPLVVGFGMALAAIAVAARRRLGATRA</sequence>
<feature type="signal peptide" evidence="1">
    <location>
        <begin position="1"/>
        <end position="25"/>
    </location>
</feature>
<keyword evidence="3" id="KW-1185">Reference proteome</keyword>
<comment type="caution">
    <text evidence="2">The sequence shown here is derived from an EMBL/GenBank/DDBJ whole genome shotgun (WGS) entry which is preliminary data.</text>
</comment>
<accession>A0ABT5F145</accession>
<reference evidence="2 3" key="1">
    <citation type="submission" date="2022-11" db="EMBL/GenBank/DDBJ databases">
        <title>Minimal conservation of predation-associated metabolite biosynthetic gene clusters underscores biosynthetic potential of Myxococcota including descriptions for ten novel species: Archangium lansinium sp. nov., Myxococcus landrumus sp. nov., Nannocystis bai.</title>
        <authorList>
            <person name="Ahearne A."/>
            <person name="Stevens C."/>
            <person name="Dowd S."/>
        </authorList>
    </citation>
    <scope>NUCLEOTIDE SEQUENCE [LARGE SCALE GENOMIC DNA]</scope>
    <source>
        <strain evidence="2 3">RJM3</strain>
    </source>
</reference>
<organism evidence="2 3">
    <name type="scientific">Polyangium mundeleinium</name>
    <dbReference type="NCBI Taxonomy" id="2995306"/>
    <lineage>
        <taxon>Bacteria</taxon>
        <taxon>Pseudomonadati</taxon>
        <taxon>Myxococcota</taxon>
        <taxon>Polyangia</taxon>
        <taxon>Polyangiales</taxon>
        <taxon>Polyangiaceae</taxon>
        <taxon>Polyangium</taxon>
    </lineage>
</organism>
<dbReference type="EMBL" id="JAQNDO010000001">
    <property type="protein sequence ID" value="MDC0747354.1"/>
    <property type="molecule type" value="Genomic_DNA"/>
</dbReference>
<proteinExistence type="predicted"/>
<feature type="chain" id="PRO_5046429755" evidence="1">
    <location>
        <begin position="26"/>
        <end position="500"/>
    </location>
</feature>
<evidence type="ECO:0000313" key="3">
    <source>
        <dbReference type="Proteomes" id="UP001221411"/>
    </source>
</evidence>
<keyword evidence="1" id="KW-0732">Signal</keyword>
<dbReference type="Pfam" id="PF10092">
    <property type="entry name" value="DUF2330"/>
    <property type="match status" value="1"/>
</dbReference>
<evidence type="ECO:0000256" key="1">
    <source>
        <dbReference type="SAM" id="SignalP"/>
    </source>
</evidence>